<dbReference type="InterPro" id="IPR011009">
    <property type="entry name" value="Kinase-like_dom_sf"/>
</dbReference>
<keyword evidence="4" id="KW-1133">Transmembrane helix</keyword>
<reference evidence="7" key="1">
    <citation type="journal article" date="2022" name="Plant J.">
        <title>Strategies of tolerance reflected in two North American maple genomes.</title>
        <authorList>
            <person name="McEvoy S.L."/>
            <person name="Sezen U.U."/>
            <person name="Trouern-Trend A."/>
            <person name="McMahon S.M."/>
            <person name="Schaberg P.G."/>
            <person name="Yang J."/>
            <person name="Wegrzyn J.L."/>
            <person name="Swenson N.G."/>
        </authorList>
    </citation>
    <scope>NUCLEOTIDE SEQUENCE</scope>
    <source>
        <strain evidence="7">NS2018</strain>
    </source>
</reference>
<accession>A0AA39RYJ3</accession>
<organism evidence="7 8">
    <name type="scientific">Acer saccharum</name>
    <name type="common">Sugar maple</name>
    <dbReference type="NCBI Taxonomy" id="4024"/>
    <lineage>
        <taxon>Eukaryota</taxon>
        <taxon>Viridiplantae</taxon>
        <taxon>Streptophyta</taxon>
        <taxon>Embryophyta</taxon>
        <taxon>Tracheophyta</taxon>
        <taxon>Spermatophyta</taxon>
        <taxon>Magnoliopsida</taxon>
        <taxon>eudicotyledons</taxon>
        <taxon>Gunneridae</taxon>
        <taxon>Pentapetalae</taxon>
        <taxon>rosids</taxon>
        <taxon>malvids</taxon>
        <taxon>Sapindales</taxon>
        <taxon>Sapindaceae</taxon>
        <taxon>Hippocastanoideae</taxon>
        <taxon>Acereae</taxon>
        <taxon>Acer</taxon>
    </lineage>
</organism>
<comment type="caution">
    <text evidence="7">The sequence shown here is derived from an EMBL/GenBank/DDBJ whole genome shotgun (WGS) entry which is preliminary data.</text>
</comment>
<dbReference type="EMBL" id="JAUESC010000383">
    <property type="protein sequence ID" value="KAK0584362.1"/>
    <property type="molecule type" value="Genomic_DNA"/>
</dbReference>
<evidence type="ECO:0000256" key="2">
    <source>
        <dbReference type="ARBA" id="ARBA00022692"/>
    </source>
</evidence>
<keyword evidence="3 6" id="KW-0732">Signal</keyword>
<dbReference type="AlphaFoldDB" id="A0AA39RYJ3"/>
<feature type="signal peptide" evidence="6">
    <location>
        <begin position="1"/>
        <end position="19"/>
    </location>
</feature>
<evidence type="ECO:0000256" key="4">
    <source>
        <dbReference type="ARBA" id="ARBA00022989"/>
    </source>
</evidence>
<protein>
    <submittedName>
        <fullName evidence="7">Uncharacterized protein</fullName>
    </submittedName>
</protein>
<evidence type="ECO:0000256" key="1">
    <source>
        <dbReference type="ARBA" id="ARBA00004167"/>
    </source>
</evidence>
<reference evidence="7" key="2">
    <citation type="submission" date="2023-06" db="EMBL/GenBank/DDBJ databases">
        <authorList>
            <person name="Swenson N.G."/>
            <person name="Wegrzyn J.L."/>
            <person name="Mcevoy S.L."/>
        </authorList>
    </citation>
    <scope>NUCLEOTIDE SEQUENCE</scope>
    <source>
        <strain evidence="7">NS2018</strain>
        <tissue evidence="7">Leaf</tissue>
    </source>
</reference>
<dbReference type="PANTHER" id="PTHR47974:SF4">
    <property type="entry name" value="RECEPTOR-LIKE SERINE_THREONINE-PROTEIN KINASE"/>
    <property type="match status" value="1"/>
</dbReference>
<dbReference type="Gene3D" id="1.10.510.10">
    <property type="entry name" value="Transferase(Phosphotransferase) domain 1"/>
    <property type="match status" value="1"/>
</dbReference>
<proteinExistence type="predicted"/>
<keyword evidence="5" id="KW-0472">Membrane</keyword>
<keyword evidence="2" id="KW-0812">Transmembrane</keyword>
<name>A0AA39RYJ3_ACESA</name>
<dbReference type="Proteomes" id="UP001168877">
    <property type="component" value="Unassembled WGS sequence"/>
</dbReference>
<feature type="chain" id="PRO_5041469935" evidence="6">
    <location>
        <begin position="20"/>
        <end position="185"/>
    </location>
</feature>
<evidence type="ECO:0000256" key="5">
    <source>
        <dbReference type="ARBA" id="ARBA00023136"/>
    </source>
</evidence>
<gene>
    <name evidence="7" type="ORF">LWI29_011989</name>
</gene>
<comment type="subcellular location">
    <subcellularLocation>
        <location evidence="1">Membrane</location>
        <topology evidence="1">Single-pass membrane protein</topology>
    </subcellularLocation>
</comment>
<dbReference type="GO" id="GO:0016020">
    <property type="term" value="C:membrane"/>
    <property type="evidence" value="ECO:0007669"/>
    <property type="project" value="UniProtKB-SubCell"/>
</dbReference>
<dbReference type="SUPFAM" id="SSF56112">
    <property type="entry name" value="Protein kinase-like (PK-like)"/>
    <property type="match status" value="1"/>
</dbReference>
<evidence type="ECO:0000313" key="8">
    <source>
        <dbReference type="Proteomes" id="UP001168877"/>
    </source>
</evidence>
<keyword evidence="8" id="KW-1185">Reference proteome</keyword>
<dbReference type="PANTHER" id="PTHR47974">
    <property type="entry name" value="OS07G0415500 PROTEIN"/>
    <property type="match status" value="1"/>
</dbReference>
<evidence type="ECO:0000256" key="6">
    <source>
        <dbReference type="SAM" id="SignalP"/>
    </source>
</evidence>
<evidence type="ECO:0000256" key="3">
    <source>
        <dbReference type="ARBA" id="ARBA00022729"/>
    </source>
</evidence>
<sequence length="185" mass="21474">MGSLGLLILLIFTPTMGWAQAGSKGLQRLSLENFLAVEKESDPLGFAKWDIFFWTLQGWRQCILLFNLDRENGSLHKILFKDSASIFGWDQLHNIAVGTAKGLSYLHEECLEWDDECNHLVHWTVKQLKQEGLKKIIDEFVKEKLDRMMKVALLCMADDRNARPPMSFYLDMMNQQHQVQIMRQS</sequence>
<evidence type="ECO:0000313" key="7">
    <source>
        <dbReference type="EMBL" id="KAK0584362.1"/>
    </source>
</evidence>